<accession>A0A116N7X3</accession>
<dbReference type="Proteomes" id="UP000072083">
    <property type="component" value="Unassembled WGS sequence"/>
</dbReference>
<dbReference type="EMBL" id="FIGZ01000027">
    <property type="protein sequence ID" value="CYV18103.1"/>
    <property type="molecule type" value="Genomic_DNA"/>
</dbReference>
<gene>
    <name evidence="1" type="ORF">ERS132406_01935</name>
</gene>
<name>A0A116N7X3_STRSU</name>
<organism evidence="1 2">
    <name type="scientific">Streptococcus suis</name>
    <dbReference type="NCBI Taxonomy" id="1307"/>
    <lineage>
        <taxon>Bacteria</taxon>
        <taxon>Bacillati</taxon>
        <taxon>Bacillota</taxon>
        <taxon>Bacilli</taxon>
        <taxon>Lactobacillales</taxon>
        <taxon>Streptococcaceae</taxon>
        <taxon>Streptococcus</taxon>
    </lineage>
</organism>
<dbReference type="RefSeq" id="WP_024411961.1">
    <property type="nucleotide sequence ID" value="NZ_CEDV01000099.1"/>
</dbReference>
<evidence type="ECO:0000313" key="1">
    <source>
        <dbReference type="EMBL" id="CYV18103.1"/>
    </source>
</evidence>
<reference evidence="1 2" key="1">
    <citation type="submission" date="2016-02" db="EMBL/GenBank/DDBJ databases">
        <authorList>
            <consortium name="Pathogen Informatics"/>
        </authorList>
    </citation>
    <scope>NUCLEOTIDE SEQUENCE [LARGE SCALE GENOMIC DNA]</scope>
    <source>
        <strain evidence="1 2">LSS44</strain>
    </source>
</reference>
<dbReference type="AlphaFoldDB" id="A0A116N7X3"/>
<proteinExistence type="predicted"/>
<protein>
    <submittedName>
        <fullName evidence="1">Uncharacterized protein</fullName>
    </submittedName>
</protein>
<sequence>MAKTQSTQTDKANDILVDYELLCGSLTNLLEVLELASSLDNSQTYPILYTANHALRQIIIEHGSLTEIYRKELTP</sequence>
<evidence type="ECO:0000313" key="2">
    <source>
        <dbReference type="Proteomes" id="UP000072083"/>
    </source>
</evidence>